<sequence>MNCTGSSGVYLLARLASDLYRLHSNFDSRPLRQTASTAVVPAGLPSCHLLDPRLGFSLSALAILVALTLHSFLFLFSSHISTPPNRPVTRSIPLTIHRFSVEKTPNSLHIRFTFAAICSTFAYHARHQTNTPTSPFNKQSLNCTTAINTSARYCRPDADNAVFWTHAAGLLGPDQRYCETRDLASRG</sequence>
<feature type="transmembrane region" description="Helical" evidence="1">
    <location>
        <begin position="54"/>
        <end position="76"/>
    </location>
</feature>
<reference evidence="2" key="1">
    <citation type="journal article" date="2023" name="Mol. Phylogenet. Evol.">
        <title>Genome-scale phylogeny and comparative genomics of the fungal order Sordariales.</title>
        <authorList>
            <person name="Hensen N."/>
            <person name="Bonometti L."/>
            <person name="Westerberg I."/>
            <person name="Brannstrom I.O."/>
            <person name="Guillou S."/>
            <person name="Cros-Aarteil S."/>
            <person name="Calhoun S."/>
            <person name="Haridas S."/>
            <person name="Kuo A."/>
            <person name="Mondo S."/>
            <person name="Pangilinan J."/>
            <person name="Riley R."/>
            <person name="LaButti K."/>
            <person name="Andreopoulos B."/>
            <person name="Lipzen A."/>
            <person name="Chen C."/>
            <person name="Yan M."/>
            <person name="Daum C."/>
            <person name="Ng V."/>
            <person name="Clum A."/>
            <person name="Steindorff A."/>
            <person name="Ohm R.A."/>
            <person name="Martin F."/>
            <person name="Silar P."/>
            <person name="Natvig D.O."/>
            <person name="Lalanne C."/>
            <person name="Gautier V."/>
            <person name="Ament-Velasquez S.L."/>
            <person name="Kruys A."/>
            <person name="Hutchinson M.I."/>
            <person name="Powell A.J."/>
            <person name="Barry K."/>
            <person name="Miller A.N."/>
            <person name="Grigoriev I.V."/>
            <person name="Debuchy R."/>
            <person name="Gladieux P."/>
            <person name="Hiltunen Thoren M."/>
            <person name="Johannesson H."/>
        </authorList>
    </citation>
    <scope>NUCLEOTIDE SEQUENCE</scope>
    <source>
        <strain evidence="2">CBS 757.83</strain>
    </source>
</reference>
<dbReference type="Proteomes" id="UP001305647">
    <property type="component" value="Unassembled WGS sequence"/>
</dbReference>
<keyword evidence="1" id="KW-0812">Transmembrane</keyword>
<name>A0AAN6Q3S3_9PEZI</name>
<keyword evidence="1" id="KW-0472">Membrane</keyword>
<organism evidence="2 3">
    <name type="scientific">Parathielavia hyrcaniae</name>
    <dbReference type="NCBI Taxonomy" id="113614"/>
    <lineage>
        <taxon>Eukaryota</taxon>
        <taxon>Fungi</taxon>
        <taxon>Dikarya</taxon>
        <taxon>Ascomycota</taxon>
        <taxon>Pezizomycotina</taxon>
        <taxon>Sordariomycetes</taxon>
        <taxon>Sordariomycetidae</taxon>
        <taxon>Sordariales</taxon>
        <taxon>Chaetomiaceae</taxon>
        <taxon>Parathielavia</taxon>
    </lineage>
</organism>
<keyword evidence="1" id="KW-1133">Transmembrane helix</keyword>
<comment type="caution">
    <text evidence="2">The sequence shown here is derived from an EMBL/GenBank/DDBJ whole genome shotgun (WGS) entry which is preliminary data.</text>
</comment>
<evidence type="ECO:0000313" key="2">
    <source>
        <dbReference type="EMBL" id="KAK4100441.1"/>
    </source>
</evidence>
<keyword evidence="3" id="KW-1185">Reference proteome</keyword>
<gene>
    <name evidence="2" type="ORF">N658DRAFT_103233</name>
</gene>
<protein>
    <submittedName>
        <fullName evidence="2">Uncharacterized protein</fullName>
    </submittedName>
</protein>
<dbReference type="EMBL" id="MU863641">
    <property type="protein sequence ID" value="KAK4100441.1"/>
    <property type="molecule type" value="Genomic_DNA"/>
</dbReference>
<reference evidence="2" key="2">
    <citation type="submission" date="2023-05" db="EMBL/GenBank/DDBJ databases">
        <authorList>
            <consortium name="Lawrence Berkeley National Laboratory"/>
            <person name="Steindorff A."/>
            <person name="Hensen N."/>
            <person name="Bonometti L."/>
            <person name="Westerberg I."/>
            <person name="Brannstrom I.O."/>
            <person name="Guillou S."/>
            <person name="Cros-Aarteil S."/>
            <person name="Calhoun S."/>
            <person name="Haridas S."/>
            <person name="Kuo A."/>
            <person name="Mondo S."/>
            <person name="Pangilinan J."/>
            <person name="Riley R."/>
            <person name="Labutti K."/>
            <person name="Andreopoulos B."/>
            <person name="Lipzen A."/>
            <person name="Chen C."/>
            <person name="Yanf M."/>
            <person name="Daum C."/>
            <person name="Ng V."/>
            <person name="Clum A."/>
            <person name="Ohm R."/>
            <person name="Martin F."/>
            <person name="Silar P."/>
            <person name="Natvig D."/>
            <person name="Lalanne C."/>
            <person name="Gautier V."/>
            <person name="Ament-Velasquez S.L."/>
            <person name="Kruys A."/>
            <person name="Hutchinson M.I."/>
            <person name="Powell A.J."/>
            <person name="Barry K."/>
            <person name="Miller A.N."/>
            <person name="Grigoriev I.V."/>
            <person name="Debuchy R."/>
            <person name="Gladieux P."/>
            <person name="Thoren M.H."/>
            <person name="Johannesson H."/>
        </authorList>
    </citation>
    <scope>NUCLEOTIDE SEQUENCE</scope>
    <source>
        <strain evidence="2">CBS 757.83</strain>
    </source>
</reference>
<evidence type="ECO:0000256" key="1">
    <source>
        <dbReference type="SAM" id="Phobius"/>
    </source>
</evidence>
<accession>A0AAN6Q3S3</accession>
<proteinExistence type="predicted"/>
<dbReference type="AlphaFoldDB" id="A0AAN6Q3S3"/>
<evidence type="ECO:0000313" key="3">
    <source>
        <dbReference type="Proteomes" id="UP001305647"/>
    </source>
</evidence>